<evidence type="ECO:0000259" key="12">
    <source>
        <dbReference type="Pfam" id="PF02737"/>
    </source>
</evidence>
<evidence type="ECO:0000256" key="1">
    <source>
        <dbReference type="ARBA" id="ARBA00004496"/>
    </source>
</evidence>
<dbReference type="Proteomes" id="UP000704762">
    <property type="component" value="Unassembled WGS sequence"/>
</dbReference>
<dbReference type="InterPro" id="IPR008927">
    <property type="entry name" value="6-PGluconate_DH-like_C_sf"/>
</dbReference>
<evidence type="ECO:0000256" key="3">
    <source>
        <dbReference type="ARBA" id="ARBA00009463"/>
    </source>
</evidence>
<keyword evidence="6" id="KW-0597">Phosphoprotein</keyword>
<dbReference type="Gene3D" id="1.10.1040.10">
    <property type="entry name" value="N-(1-d-carboxylethyl)-l-norvaline Dehydrogenase, domain 2"/>
    <property type="match status" value="1"/>
</dbReference>
<proteinExistence type="inferred from homology"/>
<dbReference type="Pfam" id="PF00725">
    <property type="entry name" value="3HCDH"/>
    <property type="match status" value="1"/>
</dbReference>
<feature type="domain" description="3-hydroxyacyl-CoA dehydrogenase NAD binding" evidence="12">
    <location>
        <begin position="7"/>
        <end position="184"/>
    </location>
</feature>
<keyword evidence="5" id="KW-0963">Cytoplasm</keyword>
<dbReference type="InterPro" id="IPR006176">
    <property type="entry name" value="3-OHacyl-CoA_DH_NAD-bd"/>
</dbReference>
<dbReference type="Pfam" id="PF02737">
    <property type="entry name" value="3HCDH_N"/>
    <property type="match status" value="1"/>
</dbReference>
<evidence type="ECO:0000256" key="10">
    <source>
        <dbReference type="ARBA" id="ARBA00042709"/>
    </source>
</evidence>
<accession>A0ABS2RJZ2</accession>
<evidence type="ECO:0000256" key="6">
    <source>
        <dbReference type="ARBA" id="ARBA00022553"/>
    </source>
</evidence>
<keyword evidence="8" id="KW-0520">NAD</keyword>
<protein>
    <recommendedName>
        <fullName evidence="10">L-gulonate 3-dehydrogenase</fullName>
        <ecNumber evidence="9">1.1.1.45</ecNumber>
    </recommendedName>
    <alternativeName>
        <fullName evidence="10">L-gulonate 3-dehydrogenase</fullName>
    </alternativeName>
</protein>
<dbReference type="SUPFAM" id="SSF51735">
    <property type="entry name" value="NAD(P)-binding Rossmann-fold domains"/>
    <property type="match status" value="1"/>
</dbReference>
<evidence type="ECO:0000256" key="5">
    <source>
        <dbReference type="ARBA" id="ARBA00022490"/>
    </source>
</evidence>
<dbReference type="InterPro" id="IPR006108">
    <property type="entry name" value="3HC_DH_C"/>
</dbReference>
<evidence type="ECO:0000313" key="13">
    <source>
        <dbReference type="EMBL" id="MBM7798817.1"/>
    </source>
</evidence>
<evidence type="ECO:0000256" key="8">
    <source>
        <dbReference type="ARBA" id="ARBA00023027"/>
    </source>
</evidence>
<dbReference type="InterPro" id="IPR013328">
    <property type="entry name" value="6PGD_dom2"/>
</dbReference>
<dbReference type="RefSeq" id="WP_204917316.1">
    <property type="nucleotide sequence ID" value="NZ_BAAAQP010000002.1"/>
</dbReference>
<dbReference type="InterPro" id="IPR022694">
    <property type="entry name" value="3-OHacyl-CoA_DH"/>
</dbReference>
<dbReference type="GO" id="GO:0008691">
    <property type="term" value="F:3-hydroxybutyryl-CoA dehydrogenase activity"/>
    <property type="evidence" value="ECO:0007669"/>
    <property type="project" value="UniProtKB-EC"/>
</dbReference>
<feature type="domain" description="3-hydroxyacyl-CoA dehydrogenase C-terminal" evidence="11">
    <location>
        <begin position="189"/>
        <end position="285"/>
    </location>
</feature>
<organism evidence="13 14">
    <name type="scientific">Microlunatus panaciterrae</name>
    <dbReference type="NCBI Taxonomy" id="400768"/>
    <lineage>
        <taxon>Bacteria</taxon>
        <taxon>Bacillati</taxon>
        <taxon>Actinomycetota</taxon>
        <taxon>Actinomycetes</taxon>
        <taxon>Propionibacteriales</taxon>
        <taxon>Propionibacteriaceae</taxon>
        <taxon>Microlunatus</taxon>
    </lineage>
</organism>
<evidence type="ECO:0000259" key="11">
    <source>
        <dbReference type="Pfam" id="PF00725"/>
    </source>
</evidence>
<dbReference type="EC" id="1.1.1.45" evidence="9"/>
<dbReference type="PANTHER" id="PTHR48075">
    <property type="entry name" value="3-HYDROXYACYL-COA DEHYDROGENASE FAMILY PROTEIN"/>
    <property type="match status" value="1"/>
</dbReference>
<sequence length="332" mass="35437">MTRTIETVAVIGAGYMGGGIAQSLASNGVDVVIADKDPALTAAAYERLLAETTSLERQGLFPAGSLERLQAHLSTADTIEAAVQHADLVEEVVFEDVAVKHAVLRQISAAARPDAIIGSNTSTIPVHVLQEAVERPERFLIVHWSNPAPFIPGVEIVSGEHTDPALVPPVKALLARAQHSGAEVADTPGFVLNRLQYALLKEATAIVEEGIATPQDVDTIVSTTFGFRLAFFGPFAIADMAGLDVYRNCFRTFEEAFGERFATPAMLTEQVQAGHHGFKTGAGFTGEHSAEEVQRVVDYRALAYSRLSQLLLELGPSGIWPAAPVEESEAGQ</sequence>
<dbReference type="PANTHER" id="PTHR48075:SF1">
    <property type="entry name" value="LAMBDA-CRYSTALLIN HOMOLOG"/>
    <property type="match status" value="1"/>
</dbReference>
<keyword evidence="14" id="KW-1185">Reference proteome</keyword>
<evidence type="ECO:0000313" key="14">
    <source>
        <dbReference type="Proteomes" id="UP000704762"/>
    </source>
</evidence>
<dbReference type="InterPro" id="IPR006180">
    <property type="entry name" value="3-OHacyl-CoA_DH_CS"/>
</dbReference>
<keyword evidence="7 13" id="KW-0560">Oxidoreductase</keyword>
<comment type="caution">
    <text evidence="13">The sequence shown here is derived from an EMBL/GenBank/DDBJ whole genome shotgun (WGS) entry which is preliminary data.</text>
</comment>
<gene>
    <name evidence="13" type="ORF">JOE57_001738</name>
</gene>
<dbReference type="SUPFAM" id="SSF48179">
    <property type="entry name" value="6-phosphogluconate dehydrogenase C-terminal domain-like"/>
    <property type="match status" value="1"/>
</dbReference>
<comment type="subunit">
    <text evidence="4">Homodimer.</text>
</comment>
<evidence type="ECO:0000256" key="7">
    <source>
        <dbReference type="ARBA" id="ARBA00023002"/>
    </source>
</evidence>
<dbReference type="InterPro" id="IPR036291">
    <property type="entry name" value="NAD(P)-bd_dom_sf"/>
</dbReference>
<comment type="pathway">
    <text evidence="2">Lipid metabolism; butanoate metabolism.</text>
</comment>
<dbReference type="EMBL" id="JAFBCF010000001">
    <property type="protein sequence ID" value="MBM7798817.1"/>
    <property type="molecule type" value="Genomic_DNA"/>
</dbReference>
<dbReference type="Gene3D" id="3.40.50.720">
    <property type="entry name" value="NAD(P)-binding Rossmann-like Domain"/>
    <property type="match status" value="1"/>
</dbReference>
<name>A0ABS2RJZ2_9ACTN</name>
<reference evidence="13 14" key="1">
    <citation type="submission" date="2021-01" db="EMBL/GenBank/DDBJ databases">
        <title>Sequencing the genomes of 1000 actinobacteria strains.</title>
        <authorList>
            <person name="Klenk H.-P."/>
        </authorList>
    </citation>
    <scope>NUCLEOTIDE SEQUENCE [LARGE SCALE GENOMIC DNA]</scope>
    <source>
        <strain evidence="13 14">DSM 18662</strain>
    </source>
</reference>
<comment type="subcellular location">
    <subcellularLocation>
        <location evidence="1">Cytoplasm</location>
    </subcellularLocation>
</comment>
<comment type="similarity">
    <text evidence="3">Belongs to the 3-hydroxyacyl-CoA dehydrogenase family.</text>
</comment>
<evidence type="ECO:0000256" key="9">
    <source>
        <dbReference type="ARBA" id="ARBA00038962"/>
    </source>
</evidence>
<dbReference type="PROSITE" id="PS00067">
    <property type="entry name" value="3HCDH"/>
    <property type="match status" value="1"/>
</dbReference>
<evidence type="ECO:0000256" key="4">
    <source>
        <dbReference type="ARBA" id="ARBA00011738"/>
    </source>
</evidence>
<evidence type="ECO:0000256" key="2">
    <source>
        <dbReference type="ARBA" id="ARBA00005086"/>
    </source>
</evidence>
<dbReference type="PIRSF" id="PIRSF000105">
    <property type="entry name" value="HCDH"/>
    <property type="match status" value="1"/>
</dbReference>